<proteinExistence type="predicted"/>
<dbReference type="Gene3D" id="1.20.1280.50">
    <property type="match status" value="1"/>
</dbReference>
<dbReference type="EMBL" id="MCFL01000013">
    <property type="protein sequence ID" value="ORZ37316.1"/>
    <property type="molecule type" value="Genomic_DNA"/>
</dbReference>
<comment type="caution">
    <text evidence="2">The sequence shown here is derived from an EMBL/GenBank/DDBJ whole genome shotgun (WGS) entry which is preliminary data.</text>
</comment>
<keyword evidence="3" id="KW-1185">Reference proteome</keyword>
<feature type="domain" description="F-box" evidence="1">
    <location>
        <begin position="5"/>
        <end position="53"/>
    </location>
</feature>
<name>A0A1Y2HRU5_9FUNG</name>
<accession>A0A1Y2HRU5</accession>
<sequence>MKTTQSFLTALPAELLLHILSSVGPLDLHNLATVARFFHDFLDPTSTCLWFPLIRRHSPFGVQVLQAARTSTTLTPRDFYFAATLHTQVLIWPTDTELAKDPHLIHDLHSTARSPFFGRAARVRLGQPSTPTKLVATAFGTHILQANGSLTTLGQVSLFAPWCAATGRKHLFGQYDGVRVKQAFTSRTQIVVQDAESGKWMDITQVPTVACGLSQCVRKMEYPATTAAGDDDGEAIKTFDVIGSGSAHVVAYAAATRQLFALRSPLPAILGRVPKEVGQIRFVGSTAHHVVVATKCGVWIVRVSGGGSAVSISASTWEQVLVVDNGDRIVEVSTGDAGILVQIAASGTVWIPVPTTKGHDIASFNDTGWHIARGARQRGQERAVCGASGQVAVIRDGQGYVFGNGTWLPLEMSLGGAGMAVIAVPLLASYRRRGLS</sequence>
<gene>
    <name evidence="2" type="ORF">BCR44DRAFT_37395</name>
</gene>
<protein>
    <recommendedName>
        <fullName evidence="1">F-box domain-containing protein</fullName>
    </recommendedName>
</protein>
<reference evidence="2 3" key="1">
    <citation type="submission" date="2016-07" db="EMBL/GenBank/DDBJ databases">
        <title>Pervasive Adenine N6-methylation of Active Genes in Fungi.</title>
        <authorList>
            <consortium name="DOE Joint Genome Institute"/>
            <person name="Mondo S.J."/>
            <person name="Dannebaum R.O."/>
            <person name="Kuo R.C."/>
            <person name="Labutti K."/>
            <person name="Haridas S."/>
            <person name="Kuo A."/>
            <person name="Salamov A."/>
            <person name="Ahrendt S.R."/>
            <person name="Lipzen A."/>
            <person name="Sullivan W."/>
            <person name="Andreopoulos W.B."/>
            <person name="Clum A."/>
            <person name="Lindquist E."/>
            <person name="Daum C."/>
            <person name="Ramamoorthy G.K."/>
            <person name="Gryganskyi A."/>
            <person name="Culley D."/>
            <person name="Magnuson J.K."/>
            <person name="James T.Y."/>
            <person name="O'Malley M.A."/>
            <person name="Stajich J.E."/>
            <person name="Spatafora J.W."/>
            <person name="Visel A."/>
            <person name="Grigoriev I.V."/>
        </authorList>
    </citation>
    <scope>NUCLEOTIDE SEQUENCE [LARGE SCALE GENOMIC DNA]</scope>
    <source>
        <strain evidence="2 3">PL171</strain>
    </source>
</reference>
<evidence type="ECO:0000259" key="1">
    <source>
        <dbReference type="PROSITE" id="PS50181"/>
    </source>
</evidence>
<dbReference type="SUPFAM" id="SSF81383">
    <property type="entry name" value="F-box domain"/>
    <property type="match status" value="1"/>
</dbReference>
<organism evidence="2 3">
    <name type="scientific">Catenaria anguillulae PL171</name>
    <dbReference type="NCBI Taxonomy" id="765915"/>
    <lineage>
        <taxon>Eukaryota</taxon>
        <taxon>Fungi</taxon>
        <taxon>Fungi incertae sedis</taxon>
        <taxon>Blastocladiomycota</taxon>
        <taxon>Blastocladiomycetes</taxon>
        <taxon>Blastocladiales</taxon>
        <taxon>Catenariaceae</taxon>
        <taxon>Catenaria</taxon>
    </lineage>
</organism>
<dbReference type="Proteomes" id="UP000193411">
    <property type="component" value="Unassembled WGS sequence"/>
</dbReference>
<dbReference type="PROSITE" id="PS50181">
    <property type="entry name" value="FBOX"/>
    <property type="match status" value="1"/>
</dbReference>
<evidence type="ECO:0000313" key="3">
    <source>
        <dbReference type="Proteomes" id="UP000193411"/>
    </source>
</evidence>
<dbReference type="InterPro" id="IPR036047">
    <property type="entry name" value="F-box-like_dom_sf"/>
</dbReference>
<dbReference type="InterPro" id="IPR001810">
    <property type="entry name" value="F-box_dom"/>
</dbReference>
<evidence type="ECO:0000313" key="2">
    <source>
        <dbReference type="EMBL" id="ORZ37316.1"/>
    </source>
</evidence>
<dbReference type="AlphaFoldDB" id="A0A1Y2HRU5"/>
<dbReference type="Pfam" id="PF12937">
    <property type="entry name" value="F-box-like"/>
    <property type="match status" value="1"/>
</dbReference>